<keyword evidence="8" id="KW-0479">Metal-binding</keyword>
<evidence type="ECO:0000256" key="3">
    <source>
        <dbReference type="ARBA" id="ARBA00049582"/>
    </source>
</evidence>
<evidence type="ECO:0000256" key="5">
    <source>
        <dbReference type="ARBA" id="ARBA00049773"/>
    </source>
</evidence>
<evidence type="ECO:0000256" key="1">
    <source>
        <dbReference type="ARBA" id="ARBA00010702"/>
    </source>
</evidence>
<dbReference type="AlphaFoldDB" id="A0AAV7KHQ0"/>
<feature type="binding site" evidence="8">
    <location>
        <position position="91"/>
    </location>
    <ligand>
        <name>Mg(2+)</name>
        <dbReference type="ChEBI" id="CHEBI:18420"/>
        <label>1</label>
    </ligand>
</feature>
<reference evidence="10 11" key="1">
    <citation type="journal article" date="2023" name="BMC Biol.">
        <title>The compact genome of the sponge Oopsacas minuta (Hexactinellida) is lacking key metazoan core genes.</title>
        <authorList>
            <person name="Santini S."/>
            <person name="Schenkelaars Q."/>
            <person name="Jourda C."/>
            <person name="Duchesne M."/>
            <person name="Belahbib H."/>
            <person name="Rocher C."/>
            <person name="Selva M."/>
            <person name="Riesgo A."/>
            <person name="Vervoort M."/>
            <person name="Leys S.P."/>
            <person name="Kodjabachian L."/>
            <person name="Le Bivic A."/>
            <person name="Borchiellini C."/>
            <person name="Claverie J.M."/>
            <person name="Renard E."/>
        </authorList>
    </citation>
    <scope>NUCLEOTIDE SEQUENCE [LARGE SCALE GENOMIC DNA]</scope>
    <source>
        <strain evidence="10">SPO-2</strain>
    </source>
</reference>
<evidence type="ECO:0000256" key="9">
    <source>
        <dbReference type="SAM" id="MobiDB-lite"/>
    </source>
</evidence>
<keyword evidence="2 10" id="KW-0378">Hydrolase</keyword>
<evidence type="ECO:0000256" key="4">
    <source>
        <dbReference type="ARBA" id="ARBA00049725"/>
    </source>
</evidence>
<dbReference type="Gene3D" id="1.10.4080.10">
    <property type="entry name" value="ADP-ribosylation/Crystallin J1"/>
    <property type="match status" value="1"/>
</dbReference>
<comment type="similarity">
    <text evidence="1">Belongs to the ADP-ribosylglycohydrolase family.</text>
</comment>
<evidence type="ECO:0000256" key="7">
    <source>
        <dbReference type="ARBA" id="ARBA00049810"/>
    </source>
</evidence>
<protein>
    <recommendedName>
        <fullName evidence="5">ADP-ribosylhydrolase ARH1</fullName>
        <ecNumber evidence="4">3.2.2.19</ecNumber>
    </recommendedName>
    <alternativeName>
        <fullName evidence="6">ADP-ribose-L-arginine cleaving enzyme</fullName>
    </alternativeName>
    <alternativeName>
        <fullName evidence="7">[Protein ADP-ribosylarginine] hydrolase</fullName>
    </alternativeName>
</protein>
<evidence type="ECO:0000313" key="10">
    <source>
        <dbReference type="EMBL" id="KAI6660398.1"/>
    </source>
</evidence>
<organism evidence="10 11">
    <name type="scientific">Oopsacas minuta</name>
    <dbReference type="NCBI Taxonomy" id="111878"/>
    <lineage>
        <taxon>Eukaryota</taxon>
        <taxon>Metazoa</taxon>
        <taxon>Porifera</taxon>
        <taxon>Hexactinellida</taxon>
        <taxon>Hexasterophora</taxon>
        <taxon>Lyssacinosida</taxon>
        <taxon>Leucopsacidae</taxon>
        <taxon>Oopsacas</taxon>
    </lineage>
</organism>
<feature type="compositionally biased region" description="Polar residues" evidence="9">
    <location>
        <begin position="437"/>
        <end position="449"/>
    </location>
</feature>
<dbReference type="SUPFAM" id="SSF101478">
    <property type="entry name" value="ADP-ribosylglycohydrolase"/>
    <property type="match status" value="1"/>
</dbReference>
<feature type="binding site" evidence="8">
    <location>
        <position position="93"/>
    </location>
    <ligand>
        <name>Mg(2+)</name>
        <dbReference type="ChEBI" id="CHEBI:18420"/>
        <label>1</label>
    </ligand>
</feature>
<dbReference type="InterPro" id="IPR050792">
    <property type="entry name" value="ADP-ribosylglycohydrolase"/>
</dbReference>
<proteinExistence type="inferred from homology"/>
<sequence>MGNVINYILAFFSNQTGNVAQREVAVSKEPGLNNVRTRMQACMILSGVGDAIGYNDGKWEFCPSGRRIQEELQSFGGLTKLKPNKQCMIVSDDTVMHMATADALLASYNDVDKQYCELAREYRKCMGDMRGRSPGLTCMAMTKQLYPDSGRYVTPFNPRGGGCGAAMRAVPIGLLYHRPDERNNLVRVGIESGRMTHNHPTGFLGSMTVALFVSYAIQGKDVREWGEGLLRTLPIAKQYCEEQKRDWELIKENWSYFEESWKKYVNEIISADFGDISADEFDKFVRSVSFMGTGGASGHDAPMIAYDAILRCYHGPEDSRWERLCRYGMFHGGDSDSTGIIAGACYGAMYGLEGVPLNNHTQLEYRDRLERLGGRLYDKSESIKMTVSLECDETADPVKTKPHQDIPLNNDEVITKEVSADVIGKEHETTVDGATENFGTSNTSDSYYQ</sequence>
<dbReference type="EC" id="3.2.2.19" evidence="4"/>
<dbReference type="GO" id="GO:0003875">
    <property type="term" value="F:ADP-ribosylarginine hydrolase activity"/>
    <property type="evidence" value="ECO:0007669"/>
    <property type="project" value="UniProtKB-EC"/>
</dbReference>
<keyword evidence="8" id="KW-0460">Magnesium</keyword>
<feature type="binding site" evidence="8">
    <location>
        <position position="92"/>
    </location>
    <ligand>
        <name>Mg(2+)</name>
        <dbReference type="ChEBI" id="CHEBI:18420"/>
        <label>1</label>
    </ligand>
</feature>
<comment type="function">
    <text evidence="3">Specifically acts as an arginine mono-ADP-ribosylhydrolase by mediating the removal of mono-ADP-ribose attached to arginine residues on proteins.</text>
</comment>
<keyword evidence="11" id="KW-1185">Reference proteome</keyword>
<dbReference type="InterPro" id="IPR005502">
    <property type="entry name" value="Ribosyl_crysJ1"/>
</dbReference>
<feature type="binding site" evidence="8">
    <location>
        <position position="336"/>
    </location>
    <ligand>
        <name>Mg(2+)</name>
        <dbReference type="ChEBI" id="CHEBI:18420"/>
        <label>1</label>
    </ligand>
</feature>
<comment type="caution">
    <text evidence="10">The sequence shown here is derived from an EMBL/GenBank/DDBJ whole genome shotgun (WGS) entry which is preliminary data.</text>
</comment>
<dbReference type="Proteomes" id="UP001165289">
    <property type="component" value="Unassembled WGS sequence"/>
</dbReference>
<feature type="binding site" evidence="8">
    <location>
        <position position="334"/>
    </location>
    <ligand>
        <name>Mg(2+)</name>
        <dbReference type="ChEBI" id="CHEBI:18420"/>
        <label>1</label>
    </ligand>
</feature>
<accession>A0AAV7KHQ0</accession>
<dbReference type="EMBL" id="JAKMXF010000033">
    <property type="protein sequence ID" value="KAI6660398.1"/>
    <property type="molecule type" value="Genomic_DNA"/>
</dbReference>
<name>A0AAV7KHQ0_9METZ</name>
<evidence type="ECO:0000256" key="6">
    <source>
        <dbReference type="ARBA" id="ARBA00049798"/>
    </source>
</evidence>
<evidence type="ECO:0000313" key="11">
    <source>
        <dbReference type="Proteomes" id="UP001165289"/>
    </source>
</evidence>
<dbReference type="PANTHER" id="PTHR16222:SF26">
    <property type="entry name" value="ADP-RIBOSYLHYDROLASE ARH1"/>
    <property type="match status" value="1"/>
</dbReference>
<dbReference type="InterPro" id="IPR036705">
    <property type="entry name" value="Ribosyl_crysJ1_sf"/>
</dbReference>
<comment type="cofactor">
    <cofactor evidence="8">
        <name>Mg(2+)</name>
        <dbReference type="ChEBI" id="CHEBI:18420"/>
    </cofactor>
    <text evidence="8">Binds 2 magnesium ions per subunit.</text>
</comment>
<gene>
    <name evidence="10" type="ORF">LOD99_13984</name>
</gene>
<dbReference type="Pfam" id="PF03747">
    <property type="entry name" value="ADP_ribosyl_GH"/>
    <property type="match status" value="1"/>
</dbReference>
<dbReference type="GO" id="GO:0046872">
    <property type="term" value="F:metal ion binding"/>
    <property type="evidence" value="ECO:0007669"/>
    <property type="project" value="UniProtKB-KW"/>
</dbReference>
<feature type="binding site" evidence="8">
    <location>
        <position position="337"/>
    </location>
    <ligand>
        <name>Mg(2+)</name>
        <dbReference type="ChEBI" id="CHEBI:18420"/>
        <label>1</label>
    </ligand>
</feature>
<dbReference type="PANTHER" id="PTHR16222">
    <property type="entry name" value="ADP-RIBOSYLGLYCOHYDROLASE"/>
    <property type="match status" value="1"/>
</dbReference>
<evidence type="ECO:0000256" key="2">
    <source>
        <dbReference type="ARBA" id="ARBA00022801"/>
    </source>
</evidence>
<evidence type="ECO:0000256" key="8">
    <source>
        <dbReference type="PIRSR" id="PIRSR605502-1"/>
    </source>
</evidence>
<feature type="region of interest" description="Disordered" evidence="9">
    <location>
        <begin position="429"/>
        <end position="449"/>
    </location>
</feature>